<proteinExistence type="predicted"/>
<gene>
    <name evidence="2" type="ORF">F2P56_010270</name>
</gene>
<reference evidence="2" key="1">
    <citation type="submission" date="2015-10" db="EMBL/GenBank/DDBJ databases">
        <authorList>
            <person name="Martinez-Garcia P.J."/>
            <person name="Crepeau M.W."/>
            <person name="Puiu D."/>
            <person name="Gonzalez-Ibeas D."/>
            <person name="Whalen J."/>
            <person name="Stevens K."/>
            <person name="Paul R."/>
            <person name="Butterfield T."/>
            <person name="Britton M."/>
            <person name="Reagan R."/>
            <person name="Chakraborty S."/>
            <person name="Walawage S.L."/>
            <person name="Vasquez-Gross H.A."/>
            <person name="Cardeno C."/>
            <person name="Famula R."/>
            <person name="Pratt K."/>
            <person name="Kuruganti S."/>
            <person name="Aradhya M.K."/>
            <person name="Leslie C.A."/>
            <person name="Dandekar A.M."/>
            <person name="Salzberg S.L."/>
            <person name="Wegrzyn J.L."/>
            <person name="Langley C.H."/>
            <person name="Neale D.B."/>
        </authorList>
    </citation>
    <scope>NUCLEOTIDE SEQUENCE</scope>
    <source>
        <tissue evidence="2">Leaves</tissue>
    </source>
</reference>
<evidence type="ECO:0000313" key="3">
    <source>
        <dbReference type="Proteomes" id="UP000619265"/>
    </source>
</evidence>
<protein>
    <recommendedName>
        <fullName evidence="4">Protein FAR1-RELATED SEQUENCE 5-like</fullName>
    </recommendedName>
</protein>
<evidence type="ECO:0000313" key="2">
    <source>
        <dbReference type="EMBL" id="KAF5473672.1"/>
    </source>
</evidence>
<name>A0A833XPB9_JUGRE</name>
<dbReference type="EMBL" id="LIHL02000004">
    <property type="protein sequence ID" value="KAF5473672.1"/>
    <property type="molecule type" value="Genomic_DNA"/>
</dbReference>
<feature type="region of interest" description="Disordered" evidence="1">
    <location>
        <begin position="37"/>
        <end position="106"/>
    </location>
</feature>
<evidence type="ECO:0000256" key="1">
    <source>
        <dbReference type="SAM" id="MobiDB-lite"/>
    </source>
</evidence>
<dbReference type="AlphaFoldDB" id="A0A833XPB9"/>
<dbReference type="Gramene" id="Jr04_22730_p1">
    <property type="protein sequence ID" value="cds.Jr04_22730_p1"/>
    <property type="gene ID" value="Jr04_22730"/>
</dbReference>
<feature type="compositionally biased region" description="Basic and acidic residues" evidence="1">
    <location>
        <begin position="49"/>
        <end position="61"/>
    </location>
</feature>
<dbReference type="PANTHER" id="PTHR46328">
    <property type="entry name" value="FAR-RED IMPAIRED RESPONSIVE (FAR1) FAMILY PROTEIN-RELATED"/>
    <property type="match status" value="1"/>
</dbReference>
<comment type="caution">
    <text evidence="2">The sequence shown here is derived from an EMBL/GenBank/DDBJ whole genome shotgun (WGS) entry which is preliminary data.</text>
</comment>
<accession>A0A833XPB9</accession>
<organism evidence="2 3">
    <name type="scientific">Juglans regia</name>
    <name type="common">English walnut</name>
    <dbReference type="NCBI Taxonomy" id="51240"/>
    <lineage>
        <taxon>Eukaryota</taxon>
        <taxon>Viridiplantae</taxon>
        <taxon>Streptophyta</taxon>
        <taxon>Embryophyta</taxon>
        <taxon>Tracheophyta</taxon>
        <taxon>Spermatophyta</taxon>
        <taxon>Magnoliopsida</taxon>
        <taxon>eudicotyledons</taxon>
        <taxon>Gunneridae</taxon>
        <taxon>Pentapetalae</taxon>
        <taxon>rosids</taxon>
        <taxon>fabids</taxon>
        <taxon>Fagales</taxon>
        <taxon>Juglandaceae</taxon>
        <taxon>Juglans</taxon>
    </lineage>
</organism>
<evidence type="ECO:0008006" key="4">
    <source>
        <dbReference type="Google" id="ProtNLM"/>
    </source>
</evidence>
<feature type="compositionally biased region" description="Basic and acidic residues" evidence="1">
    <location>
        <begin position="68"/>
        <end position="78"/>
    </location>
</feature>
<dbReference type="Proteomes" id="UP000619265">
    <property type="component" value="Unassembled WGS sequence"/>
</dbReference>
<sequence>MPAWSSTFMQYLDGNQYPINIQNIGYKFQYGMRPPIPLITTSSATSSRVRTEDPPNCKETEAPCTSSRLDEESTKDTPESQDTEDGSSGTPECVQIDGGDTIEEPKSRMKFNSFEELLSYYKQYSKKCGFGVMTKRSEGWDC</sequence>
<reference evidence="2" key="2">
    <citation type="submission" date="2020-03" db="EMBL/GenBank/DDBJ databases">
        <title>Walnut 2.0.</title>
        <authorList>
            <person name="Marrano A."/>
            <person name="Britton M."/>
            <person name="Zimin A.V."/>
            <person name="Zaini P.A."/>
            <person name="Workman R."/>
            <person name="Puiu D."/>
            <person name="Bianco L."/>
            <person name="Allen B.J."/>
            <person name="Troggio M."/>
            <person name="Leslie C.A."/>
            <person name="Timp W."/>
            <person name="Dendekar A."/>
            <person name="Salzberg S.L."/>
            <person name="Neale D.B."/>
        </authorList>
    </citation>
    <scope>NUCLEOTIDE SEQUENCE</scope>
    <source>
        <tissue evidence="2">Leaves</tissue>
    </source>
</reference>
<dbReference type="PANTHER" id="PTHR46328:SF35">
    <property type="entry name" value="PROTEIN FAR1-RELATED SEQUENCE 5-LIKE"/>
    <property type="match status" value="1"/>
</dbReference>